<dbReference type="InterPro" id="IPR036259">
    <property type="entry name" value="MFS_trans_sf"/>
</dbReference>
<dbReference type="InterPro" id="IPR011701">
    <property type="entry name" value="MFS"/>
</dbReference>
<feature type="transmembrane region" description="Helical" evidence="7">
    <location>
        <begin position="76"/>
        <end position="95"/>
    </location>
</feature>
<feature type="transmembrane region" description="Helical" evidence="7">
    <location>
        <begin position="250"/>
        <end position="271"/>
    </location>
</feature>
<dbReference type="PANTHER" id="PTHR23514:SF3">
    <property type="entry name" value="BYPASS OF STOP CODON PROTEIN 6"/>
    <property type="match status" value="1"/>
</dbReference>
<keyword evidence="5 7" id="KW-1133">Transmembrane helix</keyword>
<gene>
    <name evidence="9" type="ORF">NC992_15685</name>
</gene>
<feature type="transmembrane region" description="Helical" evidence="7">
    <location>
        <begin position="170"/>
        <end position="190"/>
    </location>
</feature>
<feature type="transmembrane region" description="Helical" evidence="7">
    <location>
        <begin position="333"/>
        <end position="360"/>
    </location>
</feature>
<feature type="transmembrane region" description="Helical" evidence="7">
    <location>
        <begin position="283"/>
        <end position="301"/>
    </location>
</feature>
<keyword evidence="6 7" id="KW-0472">Membrane</keyword>
<feature type="transmembrane region" description="Helical" evidence="7">
    <location>
        <begin position="12"/>
        <end position="36"/>
    </location>
</feature>
<protein>
    <submittedName>
        <fullName evidence="9">MFS transporter</fullName>
    </submittedName>
</protein>
<sequence>MRLAKKPLPSLWIGVAIYFYAFIAIGIAEAGLGVLLPSILTAYSLTPATVTLLFVSQITGYITAALTSSLVSHRLGLGRMLLGAASLLTLALLTYALAPFWLLMVAAGTLLGLGIGFIDAGINTAMVQDARSAHLIGTLHGFYGIGACSGPAIATTLLAVGLSWRQVYGVLASLTSLLMVGVFAALVCRYPTIVKRPAEQDSLAGTHLKRALRTPIVFLFGAFLFVYVGVEASLSNWAYSVQVIARSTPPLLAGYSVSAYWLGLTVGRFGLGYLLRSLGAIRTITPSLGLLLVGLLCWWQLPNPLVSLPLVGFALAAIFPTIIWLIPKRLPEALVPAAVSFATSAASVGAALIPAGLGWVTSRSDLGVIPLLMLPMAIAMGGLHYWLIRSPKK</sequence>
<organism evidence="9 10">
    <name type="scientific">Leptolyngbya subtilissima DQ-A4</name>
    <dbReference type="NCBI Taxonomy" id="2933933"/>
    <lineage>
        <taxon>Bacteria</taxon>
        <taxon>Bacillati</taxon>
        <taxon>Cyanobacteriota</taxon>
        <taxon>Cyanophyceae</taxon>
        <taxon>Leptolyngbyales</taxon>
        <taxon>Leptolyngbyaceae</taxon>
        <taxon>Leptolyngbya group</taxon>
        <taxon>Leptolyngbya</taxon>
    </lineage>
</organism>
<dbReference type="PROSITE" id="PS50850">
    <property type="entry name" value="MFS"/>
    <property type="match status" value="1"/>
</dbReference>
<comment type="similarity">
    <text evidence="2">Belongs to the major facilitator superfamily.</text>
</comment>
<name>A0ABV0K6D3_9CYAN</name>
<keyword evidence="4 7" id="KW-0812">Transmembrane</keyword>
<evidence type="ECO:0000256" key="1">
    <source>
        <dbReference type="ARBA" id="ARBA00004651"/>
    </source>
</evidence>
<evidence type="ECO:0000256" key="3">
    <source>
        <dbReference type="ARBA" id="ARBA00022448"/>
    </source>
</evidence>
<dbReference type="InterPro" id="IPR051788">
    <property type="entry name" value="MFS_Transporter"/>
</dbReference>
<evidence type="ECO:0000259" key="8">
    <source>
        <dbReference type="PROSITE" id="PS50850"/>
    </source>
</evidence>
<evidence type="ECO:0000313" key="10">
    <source>
        <dbReference type="Proteomes" id="UP001482513"/>
    </source>
</evidence>
<evidence type="ECO:0000256" key="2">
    <source>
        <dbReference type="ARBA" id="ARBA00008335"/>
    </source>
</evidence>
<comment type="caution">
    <text evidence="9">The sequence shown here is derived from an EMBL/GenBank/DDBJ whole genome shotgun (WGS) entry which is preliminary data.</text>
</comment>
<keyword evidence="10" id="KW-1185">Reference proteome</keyword>
<feature type="transmembrane region" description="Helical" evidence="7">
    <location>
        <begin position="307"/>
        <end position="326"/>
    </location>
</feature>
<feature type="transmembrane region" description="Helical" evidence="7">
    <location>
        <begin position="366"/>
        <end position="388"/>
    </location>
</feature>
<feature type="domain" description="Major facilitator superfamily (MFS) profile" evidence="8">
    <location>
        <begin position="7"/>
        <end position="393"/>
    </location>
</feature>
<evidence type="ECO:0000313" key="9">
    <source>
        <dbReference type="EMBL" id="MEP0948325.1"/>
    </source>
</evidence>
<evidence type="ECO:0000256" key="5">
    <source>
        <dbReference type="ARBA" id="ARBA00022989"/>
    </source>
</evidence>
<comment type="subcellular location">
    <subcellularLocation>
        <location evidence="1">Cell membrane</location>
        <topology evidence="1">Multi-pass membrane protein</topology>
    </subcellularLocation>
</comment>
<accession>A0ABV0K6D3</accession>
<proteinExistence type="inferred from homology"/>
<keyword evidence="3" id="KW-0813">Transport</keyword>
<dbReference type="RefSeq" id="WP_190703709.1">
    <property type="nucleotide sequence ID" value="NZ_JAMPKX010000007.1"/>
</dbReference>
<dbReference type="EMBL" id="JAMPKX010000007">
    <property type="protein sequence ID" value="MEP0948325.1"/>
    <property type="molecule type" value="Genomic_DNA"/>
</dbReference>
<feature type="transmembrane region" description="Helical" evidence="7">
    <location>
        <begin position="42"/>
        <end position="64"/>
    </location>
</feature>
<reference evidence="9 10" key="1">
    <citation type="submission" date="2022-04" db="EMBL/GenBank/DDBJ databases">
        <title>Positive selection, recombination, and allopatry shape intraspecific diversity of widespread and dominant cyanobacteria.</title>
        <authorList>
            <person name="Wei J."/>
            <person name="Shu W."/>
            <person name="Hu C."/>
        </authorList>
    </citation>
    <scope>NUCLEOTIDE SEQUENCE [LARGE SCALE GENOMIC DNA]</scope>
    <source>
        <strain evidence="9 10">DQ-A4</strain>
    </source>
</reference>
<dbReference type="InterPro" id="IPR020846">
    <property type="entry name" value="MFS_dom"/>
</dbReference>
<feature type="transmembrane region" description="Helical" evidence="7">
    <location>
        <begin position="211"/>
        <end position="230"/>
    </location>
</feature>
<evidence type="ECO:0000256" key="7">
    <source>
        <dbReference type="SAM" id="Phobius"/>
    </source>
</evidence>
<evidence type="ECO:0000256" key="6">
    <source>
        <dbReference type="ARBA" id="ARBA00023136"/>
    </source>
</evidence>
<dbReference type="SUPFAM" id="SSF103473">
    <property type="entry name" value="MFS general substrate transporter"/>
    <property type="match status" value="1"/>
</dbReference>
<dbReference type="PANTHER" id="PTHR23514">
    <property type="entry name" value="BYPASS OF STOP CODON PROTEIN 6"/>
    <property type="match status" value="1"/>
</dbReference>
<dbReference type="Gene3D" id="1.20.1250.20">
    <property type="entry name" value="MFS general substrate transporter like domains"/>
    <property type="match status" value="1"/>
</dbReference>
<feature type="transmembrane region" description="Helical" evidence="7">
    <location>
        <begin position="101"/>
        <end position="122"/>
    </location>
</feature>
<evidence type="ECO:0000256" key="4">
    <source>
        <dbReference type="ARBA" id="ARBA00022692"/>
    </source>
</evidence>
<dbReference type="Pfam" id="PF07690">
    <property type="entry name" value="MFS_1"/>
    <property type="match status" value="1"/>
</dbReference>
<feature type="transmembrane region" description="Helical" evidence="7">
    <location>
        <begin position="142"/>
        <end position="164"/>
    </location>
</feature>
<dbReference type="Proteomes" id="UP001482513">
    <property type="component" value="Unassembled WGS sequence"/>
</dbReference>